<dbReference type="InterPro" id="IPR036273">
    <property type="entry name" value="CRAL/TRIO_N_dom_sf"/>
</dbReference>
<dbReference type="AlphaFoldDB" id="A0A426Z5D6"/>
<feature type="region of interest" description="Disordered" evidence="1">
    <location>
        <begin position="25"/>
        <end position="64"/>
    </location>
</feature>
<feature type="domain" description="CRAL/TRIO N-terminal" evidence="2">
    <location>
        <begin position="121"/>
        <end position="146"/>
    </location>
</feature>
<dbReference type="InterPro" id="IPR011074">
    <property type="entry name" value="CRAL/TRIO_N_dom"/>
</dbReference>
<dbReference type="Gene3D" id="3.40.525.10">
    <property type="entry name" value="CRAL-TRIO lipid binding domain"/>
    <property type="match status" value="1"/>
</dbReference>
<protein>
    <recommendedName>
        <fullName evidence="2">CRAL/TRIO N-terminal domain-containing protein</fullName>
    </recommendedName>
</protein>
<dbReference type="SMART" id="SM01100">
    <property type="entry name" value="CRAL_TRIO_N"/>
    <property type="match status" value="1"/>
</dbReference>
<feature type="compositionally biased region" description="Basic and acidic residues" evidence="1">
    <location>
        <begin position="26"/>
        <end position="45"/>
    </location>
</feature>
<organism evidence="3 4">
    <name type="scientific">Ensete ventricosum</name>
    <name type="common">Abyssinian banana</name>
    <name type="synonym">Musa ensete</name>
    <dbReference type="NCBI Taxonomy" id="4639"/>
    <lineage>
        <taxon>Eukaryota</taxon>
        <taxon>Viridiplantae</taxon>
        <taxon>Streptophyta</taxon>
        <taxon>Embryophyta</taxon>
        <taxon>Tracheophyta</taxon>
        <taxon>Spermatophyta</taxon>
        <taxon>Magnoliopsida</taxon>
        <taxon>Liliopsida</taxon>
        <taxon>Zingiberales</taxon>
        <taxon>Musaceae</taxon>
        <taxon>Ensete</taxon>
    </lineage>
</organism>
<comment type="caution">
    <text evidence="3">The sequence shown here is derived from an EMBL/GenBank/DDBJ whole genome shotgun (WGS) entry which is preliminary data.</text>
</comment>
<dbReference type="InterPro" id="IPR036865">
    <property type="entry name" value="CRAL-TRIO_dom_sf"/>
</dbReference>
<dbReference type="PANTHER" id="PTHR46277">
    <property type="entry name" value="OS03G0850700 PROTEIN"/>
    <property type="match status" value="1"/>
</dbReference>
<name>A0A426Z5D6_ENSVE</name>
<evidence type="ECO:0000259" key="2">
    <source>
        <dbReference type="SMART" id="SM01100"/>
    </source>
</evidence>
<dbReference type="Proteomes" id="UP000287651">
    <property type="component" value="Unassembled WGS sequence"/>
</dbReference>
<proteinExistence type="predicted"/>
<dbReference type="EMBL" id="AMZH03008331">
    <property type="protein sequence ID" value="RRT59176.1"/>
    <property type="molecule type" value="Genomic_DNA"/>
</dbReference>
<evidence type="ECO:0000313" key="3">
    <source>
        <dbReference type="EMBL" id="RRT59176.1"/>
    </source>
</evidence>
<accession>A0A426Z5D6</accession>
<evidence type="ECO:0000313" key="4">
    <source>
        <dbReference type="Proteomes" id="UP000287651"/>
    </source>
</evidence>
<gene>
    <name evidence="3" type="ORF">B296_00030283</name>
</gene>
<dbReference type="PANTHER" id="PTHR46277:SF3">
    <property type="entry name" value="BINDING PROTEIN, PUTATIVE-RELATED"/>
    <property type="match status" value="1"/>
</dbReference>
<evidence type="ECO:0000256" key="1">
    <source>
        <dbReference type="SAM" id="MobiDB-lite"/>
    </source>
</evidence>
<reference evidence="3 4" key="1">
    <citation type="journal article" date="2014" name="Agronomy (Basel)">
        <title>A Draft Genome Sequence for Ensete ventricosum, the Drought-Tolerant Tree Against Hunger.</title>
        <authorList>
            <person name="Harrison J."/>
            <person name="Moore K.A."/>
            <person name="Paszkiewicz K."/>
            <person name="Jones T."/>
            <person name="Grant M."/>
            <person name="Ambacheew D."/>
            <person name="Muzemil S."/>
            <person name="Studholme D.J."/>
        </authorList>
    </citation>
    <scope>NUCLEOTIDE SEQUENCE [LARGE SCALE GENOMIC DNA]</scope>
</reference>
<dbReference type="SUPFAM" id="SSF46938">
    <property type="entry name" value="CRAL/TRIO N-terminal domain"/>
    <property type="match status" value="1"/>
</dbReference>
<sequence length="206" mass="24023">MLLPHRMHLKPCSLSIYGYAVNTSPSEHHKEASREGQKGEMESEQIKTSVRGGGNNADNSEKEKKKMALMRVFVERQDPDAKWLNVSQCDCLRRRRLNRHPNIYLDENCIYLLGCYTQEVDNLTLRRFLCARDLDIEKASAMFLKYLKWKKTAVPNGFISEKEIQNELTQTKVFMQGRDKAGRRIGVVFGAKHFYATREMDEFKRK</sequence>